<dbReference type="CDD" id="cd00875">
    <property type="entry name" value="RNA_Cyclase_Class_I"/>
    <property type="match status" value="1"/>
</dbReference>
<dbReference type="PROSITE" id="PS01287">
    <property type="entry name" value="RTC"/>
    <property type="match status" value="1"/>
</dbReference>
<dbReference type="InterPro" id="IPR013792">
    <property type="entry name" value="RNA3'P_cycl/enolpyr_Trfase_a/b"/>
</dbReference>
<dbReference type="EMBL" id="ML005857">
    <property type="protein sequence ID" value="RKP17404.1"/>
    <property type="molecule type" value="Genomic_DNA"/>
</dbReference>
<dbReference type="InterPro" id="IPR016443">
    <property type="entry name" value="RNA3'_term_phos_cyc_type_2"/>
</dbReference>
<protein>
    <submittedName>
        <fullName evidence="7">RNA-3'-phosphate cyclase</fullName>
    </submittedName>
</protein>
<evidence type="ECO:0000256" key="3">
    <source>
        <dbReference type="ARBA" id="ARBA00022517"/>
    </source>
</evidence>
<dbReference type="AlphaFoldDB" id="A0A4P9YE11"/>
<evidence type="ECO:0000256" key="2">
    <source>
        <dbReference type="ARBA" id="ARBA00007089"/>
    </source>
</evidence>
<comment type="subcellular location">
    <subcellularLocation>
        <location evidence="1">Nucleus</location>
        <location evidence="1">Nucleolus</location>
    </subcellularLocation>
</comment>
<dbReference type="NCBIfam" id="TIGR03400">
    <property type="entry name" value="18S_RNA_Rcl1p"/>
    <property type="match status" value="1"/>
</dbReference>
<reference evidence="8" key="1">
    <citation type="journal article" date="2018" name="Nat. Microbiol.">
        <title>Leveraging single-cell genomics to expand the fungal tree of life.</title>
        <authorList>
            <person name="Ahrendt S.R."/>
            <person name="Quandt C.A."/>
            <person name="Ciobanu D."/>
            <person name="Clum A."/>
            <person name="Salamov A."/>
            <person name="Andreopoulos B."/>
            <person name="Cheng J.F."/>
            <person name="Woyke T."/>
            <person name="Pelin A."/>
            <person name="Henrissat B."/>
            <person name="Reynolds N.K."/>
            <person name="Benny G.L."/>
            <person name="Smith M.E."/>
            <person name="James T.Y."/>
            <person name="Grigoriev I.V."/>
        </authorList>
    </citation>
    <scope>NUCLEOTIDE SEQUENCE [LARGE SCALE GENOMIC DNA]</scope>
    <source>
        <strain evidence="8">CSF55</strain>
    </source>
</reference>
<sequence length="348" mass="38570">MIKGSHQEYLTFQGSSHFRQRIMMSALSQKAVKIEKIRSNKTEIKFLKLIEAITNGSTVQISYTGTSVVFRPGVLVGGKVTFDATNERCVTYWLEPLLAIAPFCKEPVLLTIRGVTNNDVDCSVDAFRTVLLPVLKQFGIAQEPEFKRGYAPMGGGEVFFKCPVVKQLKPLEMLDCGKIKRIRGIAHASRVTPQMANRMVDGARSVLNQFIPDIYVHTDVFKGHESGKSPGYGIILVAESTAGVLLSSEMIGEAGQVPEEMGKTNAARLLQQIEWGGCFDASCQWLVLLMMTLCPEDVSKVRFGKLTDQRDLKKYFGVKFKIEADHETETVVLGCVGIGYINYNKNVT</sequence>
<dbReference type="InterPro" id="IPR023797">
    <property type="entry name" value="RNA3'_phos_cyclase_dom"/>
</dbReference>
<dbReference type="Gene3D" id="3.65.10.20">
    <property type="entry name" value="RNA 3'-terminal phosphate cyclase domain"/>
    <property type="match status" value="1"/>
</dbReference>
<feature type="domain" description="RNA 3'-terminal phosphate cyclase" evidence="5">
    <location>
        <begin position="11"/>
        <end position="322"/>
    </location>
</feature>
<dbReference type="Proteomes" id="UP000281549">
    <property type="component" value="Unassembled WGS sequence"/>
</dbReference>
<dbReference type="InterPro" id="IPR013791">
    <property type="entry name" value="RNA3'-term_phos_cycl_insert"/>
</dbReference>
<evidence type="ECO:0000313" key="7">
    <source>
        <dbReference type="EMBL" id="RKP17404.1"/>
    </source>
</evidence>
<dbReference type="GO" id="GO:0005730">
    <property type="term" value="C:nucleolus"/>
    <property type="evidence" value="ECO:0007669"/>
    <property type="project" value="UniProtKB-SubCell"/>
</dbReference>
<dbReference type="Gene3D" id="3.30.360.20">
    <property type="entry name" value="RNA 3'-terminal phosphate cyclase, insert domain"/>
    <property type="match status" value="1"/>
</dbReference>
<evidence type="ECO:0000256" key="4">
    <source>
        <dbReference type="ARBA" id="ARBA00023242"/>
    </source>
</evidence>
<dbReference type="InterPro" id="IPR037136">
    <property type="entry name" value="RNA3'_phos_cyclase_dom_sf"/>
</dbReference>
<dbReference type="Pfam" id="PF01137">
    <property type="entry name" value="RTC"/>
    <property type="match status" value="1"/>
</dbReference>
<dbReference type="InterPro" id="IPR020719">
    <property type="entry name" value="RNA3'_term_phos_cycl-like_CS"/>
</dbReference>
<dbReference type="InterPro" id="IPR000228">
    <property type="entry name" value="RNA3'_term_phos_cyc"/>
</dbReference>
<proteinExistence type="inferred from homology"/>
<gene>
    <name evidence="7" type="ORF">ROZALSC1DRAFT_30782</name>
</gene>
<keyword evidence="4" id="KW-0539">Nucleus</keyword>
<dbReference type="PANTHER" id="PTHR11096">
    <property type="entry name" value="RNA 3' TERMINAL PHOSPHATE CYCLASE"/>
    <property type="match status" value="1"/>
</dbReference>
<name>A0A4P9YE11_ROZAC</name>
<dbReference type="SUPFAM" id="SSF55205">
    <property type="entry name" value="EPT/RTPC-like"/>
    <property type="match status" value="1"/>
</dbReference>
<dbReference type="GO" id="GO:0004521">
    <property type="term" value="F:RNA endonuclease activity"/>
    <property type="evidence" value="ECO:0007669"/>
    <property type="project" value="TreeGrafter"/>
</dbReference>
<accession>A0A4P9YE11</accession>
<dbReference type="FunFam" id="3.30.360.20:FF:000004">
    <property type="entry name" value="18S rRNA biogenesis protein"/>
    <property type="match status" value="1"/>
</dbReference>
<evidence type="ECO:0000259" key="5">
    <source>
        <dbReference type="Pfam" id="PF01137"/>
    </source>
</evidence>
<evidence type="ECO:0000256" key="1">
    <source>
        <dbReference type="ARBA" id="ARBA00004604"/>
    </source>
</evidence>
<keyword evidence="3" id="KW-0690">Ribosome biogenesis</keyword>
<dbReference type="Pfam" id="PF05189">
    <property type="entry name" value="RTC_insert"/>
    <property type="match status" value="1"/>
</dbReference>
<evidence type="ECO:0000259" key="6">
    <source>
        <dbReference type="Pfam" id="PF05189"/>
    </source>
</evidence>
<evidence type="ECO:0000313" key="8">
    <source>
        <dbReference type="Proteomes" id="UP000281549"/>
    </source>
</evidence>
<organism evidence="7 8">
    <name type="scientific">Rozella allomycis (strain CSF55)</name>
    <dbReference type="NCBI Taxonomy" id="988480"/>
    <lineage>
        <taxon>Eukaryota</taxon>
        <taxon>Fungi</taxon>
        <taxon>Fungi incertae sedis</taxon>
        <taxon>Cryptomycota</taxon>
        <taxon>Cryptomycota incertae sedis</taxon>
        <taxon>Rozella</taxon>
    </lineage>
</organism>
<comment type="similarity">
    <text evidence="2">Belongs to the RNA 3'-terminal cyclase family. Type 2 subfamily.</text>
</comment>
<dbReference type="GO" id="GO:0000479">
    <property type="term" value="P:endonucleolytic cleavage of tricistronic rRNA transcript (SSU-rRNA, 5.8S rRNA, LSU-rRNA)"/>
    <property type="evidence" value="ECO:0007669"/>
    <property type="project" value="TreeGrafter"/>
</dbReference>
<feature type="domain" description="RNA 3'-terminal phosphate cyclase insert" evidence="6">
    <location>
        <begin position="175"/>
        <end position="274"/>
    </location>
</feature>
<dbReference type="InterPro" id="IPR036553">
    <property type="entry name" value="RPTC_insert"/>
</dbReference>
<dbReference type="PANTHER" id="PTHR11096:SF1">
    <property type="entry name" value="RNA 3'-TERMINAL PHOSPHATE CYCLASE-LIKE PROTEIN"/>
    <property type="match status" value="1"/>
</dbReference>